<evidence type="ECO:0000313" key="1">
    <source>
        <dbReference type="EMBL" id="AQT47786.1"/>
    </source>
</evidence>
<protein>
    <submittedName>
        <fullName evidence="1">Uncharacterized protein</fullName>
    </submittedName>
</protein>
<reference evidence="1 2" key="1">
    <citation type="submission" date="2016-11" db="EMBL/GenBank/DDBJ databases">
        <title>Comparative genomics of Bartonella apis.</title>
        <authorList>
            <person name="Engel P."/>
        </authorList>
    </citation>
    <scope>NUCLEOTIDE SEQUENCE [LARGE SCALE GENOMIC DNA]</scope>
    <source>
        <strain evidence="1 2">BBC0122</strain>
    </source>
</reference>
<sequence length="193" mass="22427">MKNALGQFRFLLVEAIFPSWFSQIAALKLKTIFRKSELLQRHERKKALRQIEGMRLQGIKEMRGQRKCAGKRETAPKPAFSQEKAVKQSRYMRGKVFALGQFRSLLVEAVFLSWFSQIAALKLKTIFRKSELLQRHEWNKNLRQIEGMRLQGIKEMRGQRKCAGKRETAAKPASSQEKAVNQSRYVRGKVFAL</sequence>
<gene>
    <name evidence="1" type="ORF">BBC0122_016840</name>
</gene>
<keyword evidence="2" id="KW-1185">Reference proteome</keyword>
<dbReference type="AlphaFoldDB" id="A0A1U9MIV6"/>
<dbReference type="Proteomes" id="UP000189632">
    <property type="component" value="Chromosome"/>
</dbReference>
<dbReference type="KEGG" id="bapi:BBC0122_016840"/>
<accession>A0A1U9MIV6</accession>
<proteinExistence type="predicted"/>
<evidence type="ECO:0000313" key="2">
    <source>
        <dbReference type="Proteomes" id="UP000189632"/>
    </source>
</evidence>
<organism evidence="1 2">
    <name type="scientific">Bartonella choladocola</name>
    <dbReference type="NCBI Taxonomy" id="2750995"/>
    <lineage>
        <taxon>Bacteria</taxon>
        <taxon>Pseudomonadati</taxon>
        <taxon>Pseudomonadota</taxon>
        <taxon>Alphaproteobacteria</taxon>
        <taxon>Hyphomicrobiales</taxon>
        <taxon>Bartonellaceae</taxon>
        <taxon>Bartonella</taxon>
    </lineage>
</organism>
<dbReference type="EMBL" id="CP015625">
    <property type="protein sequence ID" value="AQT47786.1"/>
    <property type="molecule type" value="Genomic_DNA"/>
</dbReference>
<name>A0A1U9MIV6_9HYPH</name>